<dbReference type="Proteomes" id="UP000000393">
    <property type="component" value="Chromosome"/>
</dbReference>
<proteinExistence type="predicted"/>
<dbReference type="STRING" id="105559.Nwat_3027"/>
<dbReference type="GO" id="GO:0022900">
    <property type="term" value="P:electron transport chain"/>
    <property type="evidence" value="ECO:0007669"/>
    <property type="project" value="InterPro"/>
</dbReference>
<protein>
    <submittedName>
        <fullName evidence="1">FMN-binding domain protein</fullName>
    </submittedName>
</protein>
<dbReference type="KEGG" id="nwa:Nwat_3027"/>
<reference evidence="1 2" key="1">
    <citation type="submission" date="2010-06" db="EMBL/GenBank/DDBJ databases">
        <title>Complete sequence of chromosome of Nitrosococcus watsoni C-113.</title>
        <authorList>
            <consortium name="US DOE Joint Genome Institute"/>
            <person name="Lucas S."/>
            <person name="Copeland A."/>
            <person name="Lapidus A."/>
            <person name="Cheng J.-F."/>
            <person name="Bruce D."/>
            <person name="Goodwin L."/>
            <person name="Pitluck S."/>
            <person name="Malfatti S.A."/>
            <person name="Chain P.S.G."/>
            <person name="Land M."/>
            <person name="Hauser L."/>
            <person name="Kyrpides N."/>
            <person name="Ivanova N."/>
            <person name="Cambell M.A."/>
            <person name="Heidelberg J.F."/>
            <person name="Klotz M.G."/>
            <person name="Woyke T."/>
        </authorList>
    </citation>
    <scope>NUCLEOTIDE SEQUENCE [LARGE SCALE GENOMIC DNA]</scope>
    <source>
        <strain evidence="1 2">C-113</strain>
    </source>
</reference>
<dbReference type="AlphaFoldDB" id="D8KC78"/>
<dbReference type="PANTHER" id="PTHR36118">
    <property type="entry name" value="ION-TRANSLOCATING OXIDOREDUCTASE COMPLEX SUBUNIT G"/>
    <property type="match status" value="1"/>
</dbReference>
<dbReference type="InterPro" id="IPR010209">
    <property type="entry name" value="Ion_transpt_RnfG/RsxG"/>
</dbReference>
<dbReference type="GO" id="GO:0009055">
    <property type="term" value="F:electron transfer activity"/>
    <property type="evidence" value="ECO:0007669"/>
    <property type="project" value="InterPro"/>
</dbReference>
<accession>D8KC78</accession>
<gene>
    <name evidence="1" type="ordered locus">Nwat_3027</name>
</gene>
<sequence length="196" mass="22062">MGPVMPISRFMKAFKKGRHFFLIAGAIIVVLVTRNAIGTIYYGKKEALELAFGKEAQVEILSLFLTESQVEEIERLARVKLESKLFTFYVGRNEGELLGYAAIESHTVRTKPETLLVILTPSGELDKIYTLAFHEPPEYQPPQRWFAQLYQRQLTELNLNYGIQGITGATLSSRAAVSSARKVLAIYQVAIKEKAH</sequence>
<keyword evidence="2" id="KW-1185">Reference proteome</keyword>
<dbReference type="HOGENOM" id="CLU_124283_0_0_6"/>
<dbReference type="OrthoDB" id="9811133at2"/>
<organism evidence="1 2">
    <name type="scientific">Nitrosococcus watsoni (strain C-113)</name>
    <dbReference type="NCBI Taxonomy" id="105559"/>
    <lineage>
        <taxon>Bacteria</taxon>
        <taxon>Pseudomonadati</taxon>
        <taxon>Pseudomonadota</taxon>
        <taxon>Gammaproteobacteria</taxon>
        <taxon>Chromatiales</taxon>
        <taxon>Chromatiaceae</taxon>
        <taxon>Nitrosococcus</taxon>
    </lineage>
</organism>
<evidence type="ECO:0000313" key="1">
    <source>
        <dbReference type="EMBL" id="ADJ29749.1"/>
    </source>
</evidence>
<dbReference type="EMBL" id="CP002086">
    <property type="protein sequence ID" value="ADJ29749.1"/>
    <property type="molecule type" value="Genomic_DNA"/>
</dbReference>
<evidence type="ECO:0000313" key="2">
    <source>
        <dbReference type="Proteomes" id="UP000000393"/>
    </source>
</evidence>
<dbReference type="GO" id="GO:0005886">
    <property type="term" value="C:plasma membrane"/>
    <property type="evidence" value="ECO:0007669"/>
    <property type="project" value="InterPro"/>
</dbReference>
<name>D8KC78_NITWC</name>
<dbReference type="eggNOG" id="COG4659">
    <property type="taxonomic scope" value="Bacteria"/>
</dbReference>
<dbReference type="PANTHER" id="PTHR36118:SF1">
    <property type="entry name" value="ION-TRANSLOCATING OXIDOREDUCTASE COMPLEX SUBUNIT G"/>
    <property type="match status" value="1"/>
</dbReference>